<evidence type="ECO:0000313" key="2">
    <source>
        <dbReference type="Proteomes" id="UP000218731"/>
    </source>
</evidence>
<accession>A0A1L7NGI4</accession>
<reference evidence="1 2" key="1">
    <citation type="submission" date="2015-11" db="EMBL/GenBank/DDBJ databases">
        <title>Complete genome sequencing of a biphenyl-degrading bacterium, Pseudomonas putida KF715 (=NBRC110667).</title>
        <authorList>
            <person name="Suenaga H."/>
            <person name="Fujihara N."/>
            <person name="Watanabe T."/>
            <person name="Hirose J."/>
            <person name="Kimura N."/>
            <person name="Yamazoe A."/>
            <person name="Hosoyama A."/>
            <person name="Shimodaira J."/>
            <person name="Furukawa K."/>
        </authorList>
    </citation>
    <scope>NUCLEOTIDE SEQUENCE [LARGE SCALE GENOMIC DNA]</scope>
    <source>
        <strain evidence="1 2">KF715</strain>
    </source>
</reference>
<organism evidence="1 2">
    <name type="scientific">Pseudomonas putida</name>
    <name type="common">Arthrobacter siderocapsulatus</name>
    <dbReference type="NCBI Taxonomy" id="303"/>
    <lineage>
        <taxon>Bacteria</taxon>
        <taxon>Pseudomonadati</taxon>
        <taxon>Pseudomonadota</taxon>
        <taxon>Gammaproteobacteria</taxon>
        <taxon>Pseudomonadales</taxon>
        <taxon>Pseudomonadaceae</taxon>
        <taxon>Pseudomonas</taxon>
    </lineage>
</organism>
<dbReference type="AlphaFoldDB" id="A0A1L7NGI4"/>
<gene>
    <name evidence="1" type="ORF">KF715C_ch39590</name>
</gene>
<dbReference type="GO" id="GO:0004713">
    <property type="term" value="F:protein tyrosine kinase activity"/>
    <property type="evidence" value="ECO:0007669"/>
    <property type="project" value="UniProtKB-KW"/>
</dbReference>
<evidence type="ECO:0000313" key="1">
    <source>
        <dbReference type="EMBL" id="BAW24532.1"/>
    </source>
</evidence>
<protein>
    <submittedName>
        <fullName evidence="1">Receptor protein-tyrosine kinase</fullName>
    </submittedName>
</protein>
<keyword evidence="1" id="KW-0675">Receptor</keyword>
<keyword evidence="1" id="KW-0808">Transferase</keyword>
<proteinExistence type="predicted"/>
<sequence>MNNNAPTSKVFYHPIEASLRWAGLLRFEPVILASISSPRNLPQSLDFPRWGELRLYTERIYDGILNGELPFGRNGITTRDTALIDSPDLTVRHVDLKCWMRQHYPEQRPGFLFSRSERIAHPFISLETGQAMLVERLALKSALDQCKRQLHELQEKHDAMLKQSAMIPANVQCSISDRAETTYLNIIGGMLDLMLGQSPSGTPYSSFKTQEAVVSAMVAHHSGAMGIAERTLNGKFATARRRLRSATL</sequence>
<dbReference type="Proteomes" id="UP000218731">
    <property type="component" value="Chromosome 1"/>
</dbReference>
<dbReference type="RefSeq" id="WP_087535284.1">
    <property type="nucleotide sequence ID" value="NZ_AP015029.1"/>
</dbReference>
<dbReference type="EMBL" id="AP015029">
    <property type="protein sequence ID" value="BAW24532.1"/>
    <property type="molecule type" value="Genomic_DNA"/>
</dbReference>
<keyword evidence="1" id="KW-0418">Kinase</keyword>
<keyword evidence="1" id="KW-0829">Tyrosine-protein kinase</keyword>
<name>A0A1L7NGI4_PSEPU</name>